<dbReference type="InterPro" id="IPR035914">
    <property type="entry name" value="Sperma_CUB_dom_sf"/>
</dbReference>
<dbReference type="Proteomes" id="UP001209878">
    <property type="component" value="Unassembled WGS sequence"/>
</dbReference>
<dbReference type="EMBL" id="JAODUO010000284">
    <property type="protein sequence ID" value="KAK2184060.1"/>
    <property type="molecule type" value="Genomic_DNA"/>
</dbReference>
<dbReference type="SUPFAM" id="SSF49854">
    <property type="entry name" value="Spermadhesin, CUB domain"/>
    <property type="match status" value="1"/>
</dbReference>
<evidence type="ECO:0000313" key="2">
    <source>
        <dbReference type="Proteomes" id="UP001209878"/>
    </source>
</evidence>
<protein>
    <submittedName>
        <fullName evidence="1">Uncharacterized protein</fullName>
    </submittedName>
</protein>
<gene>
    <name evidence="1" type="ORF">NP493_285g02039</name>
</gene>
<sequence length="268" mass="29301">MTAGFEALHESSLARPHDAVSFRRDLAATHASNTLARHVREMAPKDVMGLGRPQELLEMAHGQVCTATSFLVPAAKSGYLSSHIALDTGRGSTDCPWLIRTDPGRRVVINLIDFGYGMTERTNAPSSEYDLCTVYAIIRERDNHNGVTVCAGTVRNKTVYTSLEPECVRERTAENGPAEEIGNSGMWSREIVKTAVKGEIFGCADPVAPDNTWLKRRDDTAFIGCQASGETWQLRCTGSVWEGHVGNCTRGGKLPAISIKWSIADRHL</sequence>
<dbReference type="AlphaFoldDB" id="A0AAD9NX32"/>
<comment type="caution">
    <text evidence="1">The sequence shown here is derived from an EMBL/GenBank/DDBJ whole genome shotgun (WGS) entry which is preliminary data.</text>
</comment>
<organism evidence="1 2">
    <name type="scientific">Ridgeia piscesae</name>
    <name type="common">Tubeworm</name>
    <dbReference type="NCBI Taxonomy" id="27915"/>
    <lineage>
        <taxon>Eukaryota</taxon>
        <taxon>Metazoa</taxon>
        <taxon>Spiralia</taxon>
        <taxon>Lophotrochozoa</taxon>
        <taxon>Annelida</taxon>
        <taxon>Polychaeta</taxon>
        <taxon>Sedentaria</taxon>
        <taxon>Canalipalpata</taxon>
        <taxon>Sabellida</taxon>
        <taxon>Siboglinidae</taxon>
        <taxon>Ridgeia</taxon>
    </lineage>
</organism>
<name>A0AAD9NX32_RIDPI</name>
<accession>A0AAD9NX32</accession>
<evidence type="ECO:0000313" key="1">
    <source>
        <dbReference type="EMBL" id="KAK2184060.1"/>
    </source>
</evidence>
<keyword evidence="2" id="KW-1185">Reference proteome</keyword>
<reference evidence="1" key="1">
    <citation type="journal article" date="2023" name="Mol. Biol. Evol.">
        <title>Third-Generation Sequencing Reveals the Adaptive Role of the Epigenome in Three Deep-Sea Polychaetes.</title>
        <authorList>
            <person name="Perez M."/>
            <person name="Aroh O."/>
            <person name="Sun Y."/>
            <person name="Lan Y."/>
            <person name="Juniper S.K."/>
            <person name="Young C.R."/>
            <person name="Angers B."/>
            <person name="Qian P.Y."/>
        </authorList>
    </citation>
    <scope>NUCLEOTIDE SEQUENCE</scope>
    <source>
        <strain evidence="1">R07B-5</strain>
    </source>
</reference>
<proteinExistence type="predicted"/>